<evidence type="ECO:0000313" key="3">
    <source>
        <dbReference type="EMBL" id="MFD0966573.1"/>
    </source>
</evidence>
<proteinExistence type="inferred from homology"/>
<dbReference type="Pfam" id="PF02594">
    <property type="entry name" value="DUF167"/>
    <property type="match status" value="1"/>
</dbReference>
<dbReference type="HAMAP" id="MF_00634">
    <property type="entry name" value="UPF0235"/>
    <property type="match status" value="1"/>
</dbReference>
<reference evidence="4" key="1">
    <citation type="journal article" date="2019" name="Int. J. Syst. Evol. Microbiol.">
        <title>The Global Catalogue of Microorganisms (GCM) 10K type strain sequencing project: providing services to taxonomists for standard genome sequencing and annotation.</title>
        <authorList>
            <consortium name="The Broad Institute Genomics Platform"/>
            <consortium name="The Broad Institute Genome Sequencing Center for Infectious Disease"/>
            <person name="Wu L."/>
            <person name="Ma J."/>
        </authorList>
    </citation>
    <scope>NUCLEOTIDE SEQUENCE [LARGE SCALE GENOMIC DNA]</scope>
    <source>
        <strain evidence="4">CCUG 61707</strain>
    </source>
</reference>
<dbReference type="SMART" id="SM01152">
    <property type="entry name" value="DUF167"/>
    <property type="match status" value="1"/>
</dbReference>
<comment type="caution">
    <text evidence="3">The sequence shown here is derived from an EMBL/GenBank/DDBJ whole genome shotgun (WGS) entry which is preliminary data.</text>
</comment>
<gene>
    <name evidence="3" type="primary">yggU</name>
    <name evidence="3" type="ORF">ACFQ02_06945</name>
</gene>
<dbReference type="RefSeq" id="WP_380821033.1">
    <property type="nucleotide sequence ID" value="NZ_JBHTJN010000011.1"/>
</dbReference>
<dbReference type="PANTHER" id="PTHR13420">
    <property type="entry name" value="UPF0235 PROTEIN C15ORF40"/>
    <property type="match status" value="1"/>
</dbReference>
<evidence type="ECO:0000256" key="1">
    <source>
        <dbReference type="ARBA" id="ARBA00010364"/>
    </source>
</evidence>
<dbReference type="NCBIfam" id="NF003466">
    <property type="entry name" value="PRK05090.1"/>
    <property type="match status" value="1"/>
</dbReference>
<comment type="similarity">
    <text evidence="1 2">Belongs to the UPF0235 family.</text>
</comment>
<evidence type="ECO:0000313" key="4">
    <source>
        <dbReference type="Proteomes" id="UP001596996"/>
    </source>
</evidence>
<evidence type="ECO:0000256" key="2">
    <source>
        <dbReference type="HAMAP-Rule" id="MF_00634"/>
    </source>
</evidence>
<keyword evidence="4" id="KW-1185">Reference proteome</keyword>
<dbReference type="NCBIfam" id="TIGR00251">
    <property type="entry name" value="DUF167 family protein"/>
    <property type="match status" value="1"/>
</dbReference>
<dbReference type="InterPro" id="IPR036591">
    <property type="entry name" value="YggU-like_sf"/>
</dbReference>
<dbReference type="InterPro" id="IPR003746">
    <property type="entry name" value="DUF167"/>
</dbReference>
<dbReference type="SUPFAM" id="SSF69786">
    <property type="entry name" value="YggU-like"/>
    <property type="match status" value="1"/>
</dbReference>
<sequence length="99" mass="11162">MESQKPIEKQGNNLKLRVFLQPKASRDEIVGLHNDELKIAITAPPSEGQANAHLIKFLSKTFKVAKSAVILKKGELNRHKQLLILDPKQLPSKIKDFIK</sequence>
<dbReference type="PANTHER" id="PTHR13420:SF7">
    <property type="entry name" value="UPF0235 PROTEIN C15ORF40"/>
    <property type="match status" value="1"/>
</dbReference>
<dbReference type="Gene3D" id="3.30.1200.10">
    <property type="entry name" value="YggU-like"/>
    <property type="match status" value="1"/>
</dbReference>
<name>A0ABW3I9U7_9PAST</name>
<dbReference type="EMBL" id="JBHTJN010000011">
    <property type="protein sequence ID" value="MFD0966573.1"/>
    <property type="molecule type" value="Genomic_DNA"/>
</dbReference>
<protein>
    <recommendedName>
        <fullName evidence="2">UPF0235 protein ACFQ02_06945</fullName>
    </recommendedName>
</protein>
<organism evidence="3 4">
    <name type="scientific">Seminibacterium arietis</name>
    <dbReference type="NCBI Taxonomy" id="1173502"/>
    <lineage>
        <taxon>Bacteria</taxon>
        <taxon>Pseudomonadati</taxon>
        <taxon>Pseudomonadota</taxon>
        <taxon>Gammaproteobacteria</taxon>
        <taxon>Pasteurellales</taxon>
        <taxon>Pasteurellaceae</taxon>
        <taxon>Seminibacterium</taxon>
    </lineage>
</organism>
<dbReference type="Proteomes" id="UP001596996">
    <property type="component" value="Unassembled WGS sequence"/>
</dbReference>
<accession>A0ABW3I9U7</accession>